<dbReference type="Pfam" id="PF00033">
    <property type="entry name" value="Cytochrome_B"/>
    <property type="match status" value="1"/>
</dbReference>
<gene>
    <name evidence="9" type="ORF">Q6348_10455</name>
</gene>
<dbReference type="PANTHER" id="PTHR19271">
    <property type="entry name" value="CYTOCHROME B"/>
    <property type="match status" value="1"/>
</dbReference>
<evidence type="ECO:0000313" key="10">
    <source>
        <dbReference type="Proteomes" id="UP001232536"/>
    </source>
</evidence>
<dbReference type="Proteomes" id="UP001232536">
    <property type="component" value="Unassembled WGS sequence"/>
</dbReference>
<dbReference type="InterPro" id="IPR027387">
    <property type="entry name" value="Cytb/b6-like_sf"/>
</dbReference>
<feature type="transmembrane region" description="Helical" evidence="7">
    <location>
        <begin position="107"/>
        <end position="128"/>
    </location>
</feature>
<evidence type="ECO:0000256" key="7">
    <source>
        <dbReference type="SAM" id="Phobius"/>
    </source>
</evidence>
<evidence type="ECO:0000256" key="1">
    <source>
        <dbReference type="ARBA" id="ARBA00001971"/>
    </source>
</evidence>
<feature type="region of interest" description="Disordered" evidence="6">
    <location>
        <begin position="1"/>
        <end position="26"/>
    </location>
</feature>
<dbReference type="InterPro" id="IPR005797">
    <property type="entry name" value="Cyt_b/b6_N"/>
</dbReference>
<protein>
    <recommendedName>
        <fullName evidence="3">Cytochrome bc1 complex cytochrome b subunit</fullName>
        <ecNumber evidence="2">7.1.1.8</ecNumber>
    </recommendedName>
    <alternativeName>
        <fullName evidence="5">Cytochrome bc1 reductase complex subunit QcrB</fullName>
    </alternativeName>
</protein>
<reference evidence="9 10" key="1">
    <citation type="submission" date="2023-07" db="EMBL/GenBank/DDBJ databases">
        <title>Description of novel actinomycetes strains, isolated from tidal flat sediment.</title>
        <authorList>
            <person name="Lu C."/>
        </authorList>
    </citation>
    <scope>NUCLEOTIDE SEQUENCE [LARGE SCALE GENOMIC DNA]</scope>
    <source>
        <strain evidence="9 10">SYSU T00b441</strain>
    </source>
</reference>
<name>A0ABT9DAT7_9CELL</name>
<evidence type="ECO:0000313" key="9">
    <source>
        <dbReference type="EMBL" id="MDO8107616.1"/>
    </source>
</evidence>
<evidence type="ECO:0000256" key="4">
    <source>
        <dbReference type="ARBA" id="ARBA00029351"/>
    </source>
</evidence>
<keyword evidence="7" id="KW-1133">Transmembrane helix</keyword>
<keyword evidence="10" id="KW-1185">Reference proteome</keyword>
<feature type="transmembrane region" description="Helical" evidence="7">
    <location>
        <begin position="54"/>
        <end position="80"/>
    </location>
</feature>
<feature type="domain" description="Cytochrome b/b6 N-terminal region profile" evidence="8">
    <location>
        <begin position="30"/>
        <end position="233"/>
    </location>
</feature>
<organism evidence="9 10">
    <name type="scientific">Actinotalea lenta</name>
    <dbReference type="NCBI Taxonomy" id="3064654"/>
    <lineage>
        <taxon>Bacteria</taxon>
        <taxon>Bacillati</taxon>
        <taxon>Actinomycetota</taxon>
        <taxon>Actinomycetes</taxon>
        <taxon>Micrococcales</taxon>
        <taxon>Cellulomonadaceae</taxon>
        <taxon>Actinotalea</taxon>
    </lineage>
</organism>
<feature type="transmembrane region" description="Helical" evidence="7">
    <location>
        <begin position="298"/>
        <end position="331"/>
    </location>
</feature>
<feature type="compositionally biased region" description="Low complexity" evidence="6">
    <location>
        <begin position="1"/>
        <end position="14"/>
    </location>
</feature>
<comment type="cofactor">
    <cofactor evidence="1">
        <name>heme</name>
        <dbReference type="ChEBI" id="CHEBI:30413"/>
    </cofactor>
</comment>
<dbReference type="RefSeq" id="WP_304601234.1">
    <property type="nucleotide sequence ID" value="NZ_JAUQYP010000001.1"/>
</dbReference>
<comment type="catalytic activity">
    <reaction evidence="4">
        <text>a quinol + 2 Fe(III)-[cytochrome c](out) = a quinone + 2 Fe(II)-[cytochrome c](out) + 2 H(+)(out)</text>
        <dbReference type="Rhea" id="RHEA:11484"/>
        <dbReference type="Rhea" id="RHEA-COMP:10350"/>
        <dbReference type="Rhea" id="RHEA-COMP:14399"/>
        <dbReference type="ChEBI" id="CHEBI:15378"/>
        <dbReference type="ChEBI" id="CHEBI:24646"/>
        <dbReference type="ChEBI" id="CHEBI:29033"/>
        <dbReference type="ChEBI" id="CHEBI:29034"/>
        <dbReference type="ChEBI" id="CHEBI:132124"/>
        <dbReference type="EC" id="7.1.1.8"/>
    </reaction>
</comment>
<feature type="transmembrane region" description="Helical" evidence="7">
    <location>
        <begin position="343"/>
        <end position="366"/>
    </location>
</feature>
<dbReference type="InterPro" id="IPR016174">
    <property type="entry name" value="Di-haem_cyt_TM"/>
</dbReference>
<evidence type="ECO:0000256" key="3">
    <source>
        <dbReference type="ARBA" id="ARBA00016116"/>
    </source>
</evidence>
<evidence type="ECO:0000256" key="5">
    <source>
        <dbReference type="ARBA" id="ARBA00029568"/>
    </source>
</evidence>
<comment type="caution">
    <text evidence="9">The sequence shown here is derived from an EMBL/GenBank/DDBJ whole genome shotgun (WGS) entry which is preliminary data.</text>
</comment>
<dbReference type="SUPFAM" id="SSF81648">
    <property type="entry name" value="a domain/subunit of cytochrome bc1 complex (Ubiquinol-cytochrome c reductase)"/>
    <property type="match status" value="1"/>
</dbReference>
<dbReference type="EMBL" id="JAUQYP010000001">
    <property type="protein sequence ID" value="MDO8107616.1"/>
    <property type="molecule type" value="Genomic_DNA"/>
</dbReference>
<feature type="transmembrane region" description="Helical" evidence="7">
    <location>
        <begin position="260"/>
        <end position="278"/>
    </location>
</feature>
<feature type="transmembrane region" description="Helical" evidence="7">
    <location>
        <begin position="140"/>
        <end position="160"/>
    </location>
</feature>
<sequence>MTTSTRTSPGTTASANPEQSDVRRGRGRAVLDVVDERLGISALEYPVPGHANNLAWSLGGITAASLGILIVTGILLVQFYSPTPETANASVRHIVTGVWGGGFVRGVHFWAAQAMYVTALLHLGRVFVSGSYKRPREGNYLVGVAMLGLVTLAIFTGTVLKWDQEGFEALGHNIEIGNLLGGAGLWFSPQFADQVPILVRLYAAHTVIVPGLILVLAVLHGLLVKKHRISPHPALPTDASGTQAPADEPTAPFTHHLRRIAAFGLALLGILGILAVLLPPAVGAPPVEGIEITRPPWMFWWVFTLENWIGLSGILWGELAFFALLVALPFIDRNPNRLWRRRPVAMALGSVLMVLLAVLTVLMVVTPAKQHLGMGM</sequence>
<evidence type="ECO:0000256" key="2">
    <source>
        <dbReference type="ARBA" id="ARBA00012951"/>
    </source>
</evidence>
<dbReference type="InterPro" id="IPR036150">
    <property type="entry name" value="Cyt_b/b6_C_sf"/>
</dbReference>
<keyword evidence="7" id="KW-0812">Transmembrane</keyword>
<proteinExistence type="predicted"/>
<dbReference type="EC" id="7.1.1.8" evidence="2"/>
<evidence type="ECO:0000259" key="8">
    <source>
        <dbReference type="PROSITE" id="PS51002"/>
    </source>
</evidence>
<feature type="transmembrane region" description="Helical" evidence="7">
    <location>
        <begin position="202"/>
        <end position="223"/>
    </location>
</feature>
<dbReference type="Gene3D" id="1.20.810.10">
    <property type="entry name" value="Cytochrome Bc1 Complex, Chain C"/>
    <property type="match status" value="1"/>
</dbReference>
<accession>A0ABT9DAT7</accession>
<dbReference type="SUPFAM" id="SSF81342">
    <property type="entry name" value="Transmembrane di-heme cytochromes"/>
    <property type="match status" value="1"/>
</dbReference>
<dbReference type="PROSITE" id="PS51002">
    <property type="entry name" value="CYTB_NTER"/>
    <property type="match status" value="1"/>
</dbReference>
<dbReference type="PANTHER" id="PTHR19271:SF16">
    <property type="entry name" value="CYTOCHROME B"/>
    <property type="match status" value="1"/>
</dbReference>
<keyword evidence="7" id="KW-0472">Membrane</keyword>
<evidence type="ECO:0000256" key="6">
    <source>
        <dbReference type="SAM" id="MobiDB-lite"/>
    </source>
</evidence>